<dbReference type="GO" id="GO:0003677">
    <property type="term" value="F:DNA binding"/>
    <property type="evidence" value="ECO:0007669"/>
    <property type="project" value="UniProtKB-KW"/>
</dbReference>
<dbReference type="SUPFAM" id="SSF101941">
    <property type="entry name" value="NAC domain"/>
    <property type="match status" value="1"/>
</dbReference>
<dbReference type="InterPro" id="IPR003441">
    <property type="entry name" value="NAC-dom"/>
</dbReference>
<evidence type="ECO:0000256" key="3">
    <source>
        <dbReference type="ARBA" id="ARBA00023163"/>
    </source>
</evidence>
<evidence type="ECO:0000259" key="6">
    <source>
        <dbReference type="PROSITE" id="PS51005"/>
    </source>
</evidence>
<dbReference type="Gene3D" id="2.170.150.80">
    <property type="entry name" value="NAC domain"/>
    <property type="match status" value="1"/>
</dbReference>
<keyword evidence="3" id="KW-0804">Transcription</keyword>
<evidence type="ECO:0000313" key="8">
    <source>
        <dbReference type="Proteomes" id="UP001055439"/>
    </source>
</evidence>
<feature type="region of interest" description="Disordered" evidence="5">
    <location>
        <begin position="194"/>
        <end position="247"/>
    </location>
</feature>
<evidence type="ECO:0000256" key="2">
    <source>
        <dbReference type="ARBA" id="ARBA00023125"/>
    </source>
</evidence>
<gene>
    <name evidence="7" type="ORF">MUK42_07350</name>
</gene>
<feature type="domain" description="NAC" evidence="6">
    <location>
        <begin position="15"/>
        <end position="185"/>
    </location>
</feature>
<dbReference type="InterPro" id="IPR036093">
    <property type="entry name" value="NAC_dom_sf"/>
</dbReference>
<dbReference type="Proteomes" id="UP001055439">
    <property type="component" value="Chromosome 8"/>
</dbReference>
<dbReference type="PANTHER" id="PTHR31744">
    <property type="entry name" value="PROTEIN CUP-SHAPED COTYLEDON 2-RELATED"/>
    <property type="match status" value="1"/>
</dbReference>
<organism evidence="7 8">
    <name type="scientific">Musa troglodytarum</name>
    <name type="common">fe'i banana</name>
    <dbReference type="NCBI Taxonomy" id="320322"/>
    <lineage>
        <taxon>Eukaryota</taxon>
        <taxon>Viridiplantae</taxon>
        <taxon>Streptophyta</taxon>
        <taxon>Embryophyta</taxon>
        <taxon>Tracheophyta</taxon>
        <taxon>Spermatophyta</taxon>
        <taxon>Magnoliopsida</taxon>
        <taxon>Liliopsida</taxon>
        <taxon>Zingiberales</taxon>
        <taxon>Musaceae</taxon>
        <taxon>Musa</taxon>
    </lineage>
</organism>
<dbReference type="PANTHER" id="PTHR31744:SF93">
    <property type="entry name" value="NAC DOMAIN-CONTAINING PROTEIN"/>
    <property type="match status" value="1"/>
</dbReference>
<dbReference type="EMBL" id="CP097510">
    <property type="protein sequence ID" value="URE32158.1"/>
    <property type="molecule type" value="Genomic_DNA"/>
</dbReference>
<proteinExistence type="predicted"/>
<dbReference type="PROSITE" id="PS51005">
    <property type="entry name" value="NAC"/>
    <property type="match status" value="1"/>
</dbReference>
<accession>A0A9E7HJA9</accession>
<keyword evidence="8" id="KW-1185">Reference proteome</keyword>
<evidence type="ECO:0000313" key="7">
    <source>
        <dbReference type="EMBL" id="URE32158.1"/>
    </source>
</evidence>
<evidence type="ECO:0000256" key="5">
    <source>
        <dbReference type="SAM" id="MobiDB-lite"/>
    </source>
</evidence>
<feature type="compositionally biased region" description="Low complexity" evidence="5">
    <location>
        <begin position="222"/>
        <end position="233"/>
    </location>
</feature>
<evidence type="ECO:0000256" key="4">
    <source>
        <dbReference type="ARBA" id="ARBA00023242"/>
    </source>
</evidence>
<reference evidence="7" key="1">
    <citation type="submission" date="2022-05" db="EMBL/GenBank/DDBJ databases">
        <title>The Musa troglodytarum L. genome provides insights into the mechanism of non-climacteric behaviour and enrichment of carotenoids.</title>
        <authorList>
            <person name="Wang J."/>
        </authorList>
    </citation>
    <scope>NUCLEOTIDE SEQUENCE</scope>
    <source>
        <tissue evidence="7">Leaf</tissue>
    </source>
</reference>
<dbReference type="GO" id="GO:0006355">
    <property type="term" value="P:regulation of DNA-templated transcription"/>
    <property type="evidence" value="ECO:0007669"/>
    <property type="project" value="InterPro"/>
</dbReference>
<evidence type="ECO:0000256" key="1">
    <source>
        <dbReference type="ARBA" id="ARBA00023015"/>
    </source>
</evidence>
<dbReference type="AlphaFoldDB" id="A0A9E7HJA9"/>
<keyword evidence="4" id="KW-0539">Nucleus</keyword>
<name>A0A9E7HJA9_9LILI</name>
<dbReference type="OrthoDB" id="1871428at2759"/>
<sequence>MDHKLSLVRYGALRLPPGFRFHPSDEELVVQYLKRKVFSCPLPASIIPDIDLRKHDPWNLPVQMMDPPNTRAGACGGERYFFDLRKSRYPNGKRSNRAASSGYWKATGKDKQIVASGCNQVVGIKKVLIFYRGKPPAGSRTEWIMHEYRLAGSDNSALIFPQRKNSTHGMMVPNQDWVLCRIFKKRRPTNMVDEIEQDRDEGKIRSSAAGFIDFMQQRESDQTPSSSSSPERSCVAELFEESMSSPP</sequence>
<keyword evidence="1" id="KW-0805">Transcription regulation</keyword>
<dbReference type="Pfam" id="PF02365">
    <property type="entry name" value="NAM"/>
    <property type="match status" value="1"/>
</dbReference>
<protein>
    <submittedName>
        <fullName evidence="7">ANAC083 transcription factor</fullName>
    </submittedName>
</protein>
<keyword evidence="2" id="KW-0238">DNA-binding</keyword>